<protein>
    <submittedName>
        <fullName evidence="1">Uncharacterized protein</fullName>
    </submittedName>
</protein>
<gene>
    <name evidence="1" type="ORF">AAFF_G00159870</name>
</gene>
<proteinExistence type="predicted"/>
<organism evidence="1 2">
    <name type="scientific">Aldrovandia affinis</name>
    <dbReference type="NCBI Taxonomy" id="143900"/>
    <lineage>
        <taxon>Eukaryota</taxon>
        <taxon>Metazoa</taxon>
        <taxon>Chordata</taxon>
        <taxon>Craniata</taxon>
        <taxon>Vertebrata</taxon>
        <taxon>Euteleostomi</taxon>
        <taxon>Actinopterygii</taxon>
        <taxon>Neopterygii</taxon>
        <taxon>Teleostei</taxon>
        <taxon>Notacanthiformes</taxon>
        <taxon>Halosauridae</taxon>
        <taxon>Aldrovandia</taxon>
    </lineage>
</organism>
<reference evidence="1" key="1">
    <citation type="journal article" date="2023" name="Science">
        <title>Genome structures resolve the early diversification of teleost fishes.</title>
        <authorList>
            <person name="Parey E."/>
            <person name="Louis A."/>
            <person name="Montfort J."/>
            <person name="Bouchez O."/>
            <person name="Roques C."/>
            <person name="Iampietro C."/>
            <person name="Lluch J."/>
            <person name="Castinel A."/>
            <person name="Donnadieu C."/>
            <person name="Desvignes T."/>
            <person name="Floi Bucao C."/>
            <person name="Jouanno E."/>
            <person name="Wen M."/>
            <person name="Mejri S."/>
            <person name="Dirks R."/>
            <person name="Jansen H."/>
            <person name="Henkel C."/>
            <person name="Chen W.J."/>
            <person name="Zahm M."/>
            <person name="Cabau C."/>
            <person name="Klopp C."/>
            <person name="Thompson A.W."/>
            <person name="Robinson-Rechavi M."/>
            <person name="Braasch I."/>
            <person name="Lecointre G."/>
            <person name="Bobe J."/>
            <person name="Postlethwait J.H."/>
            <person name="Berthelot C."/>
            <person name="Roest Crollius H."/>
            <person name="Guiguen Y."/>
        </authorList>
    </citation>
    <scope>NUCLEOTIDE SEQUENCE</scope>
    <source>
        <strain evidence="1">NC1722</strain>
    </source>
</reference>
<dbReference type="EMBL" id="JAINUG010000216">
    <property type="protein sequence ID" value="KAJ8387175.1"/>
    <property type="molecule type" value="Genomic_DNA"/>
</dbReference>
<sequence length="100" mass="11600">MPQLTCEQLLSGSCDPKSGEQNSTLRRELKQFFSWVHKHAYGCSGMSIKLYDQWRIWLQKSHKMHNQEGYNLVSRGKVTTQLIIKNKLAETNYVSVTIEP</sequence>
<dbReference type="AlphaFoldDB" id="A0AAD7RN76"/>
<keyword evidence="2" id="KW-1185">Reference proteome</keyword>
<accession>A0AAD7RN76</accession>
<name>A0AAD7RN76_9TELE</name>
<comment type="caution">
    <text evidence="1">The sequence shown here is derived from an EMBL/GenBank/DDBJ whole genome shotgun (WGS) entry which is preliminary data.</text>
</comment>
<dbReference type="Proteomes" id="UP001221898">
    <property type="component" value="Unassembled WGS sequence"/>
</dbReference>
<evidence type="ECO:0000313" key="2">
    <source>
        <dbReference type="Proteomes" id="UP001221898"/>
    </source>
</evidence>
<evidence type="ECO:0000313" key="1">
    <source>
        <dbReference type="EMBL" id="KAJ8387175.1"/>
    </source>
</evidence>